<dbReference type="GO" id="GO:0005886">
    <property type="term" value="C:plasma membrane"/>
    <property type="evidence" value="ECO:0007669"/>
    <property type="project" value="TreeGrafter"/>
</dbReference>
<dbReference type="PANTHER" id="PTHR11683">
    <property type="entry name" value="MYELIN PROTEOLIPID"/>
    <property type="match status" value="1"/>
</dbReference>
<dbReference type="GO" id="GO:0031175">
    <property type="term" value="P:neuron projection development"/>
    <property type="evidence" value="ECO:0007669"/>
    <property type="project" value="TreeGrafter"/>
</dbReference>
<keyword evidence="1" id="KW-0472">Membrane</keyword>
<feature type="transmembrane region" description="Helical" evidence="1">
    <location>
        <begin position="129"/>
        <end position="147"/>
    </location>
</feature>
<dbReference type="EMBL" id="UZAD01013261">
    <property type="protein sequence ID" value="VDN93161.1"/>
    <property type="molecule type" value="Genomic_DNA"/>
</dbReference>
<name>A0A0N4TTF0_BRUPA</name>
<dbReference type="Pfam" id="PF01275">
    <property type="entry name" value="Myelin_PLP"/>
    <property type="match status" value="1"/>
</dbReference>
<organism evidence="4">
    <name type="scientific">Brugia pahangi</name>
    <name type="common">Filarial nematode worm</name>
    <dbReference type="NCBI Taxonomy" id="6280"/>
    <lineage>
        <taxon>Eukaryota</taxon>
        <taxon>Metazoa</taxon>
        <taxon>Ecdysozoa</taxon>
        <taxon>Nematoda</taxon>
        <taxon>Chromadorea</taxon>
        <taxon>Rhabditida</taxon>
        <taxon>Spirurina</taxon>
        <taxon>Spiruromorpha</taxon>
        <taxon>Filarioidea</taxon>
        <taxon>Onchocercidae</taxon>
        <taxon>Brugia</taxon>
    </lineage>
</organism>
<protein>
    <submittedName>
        <fullName evidence="4">MARVEL domain-containing protein</fullName>
    </submittedName>
</protein>
<dbReference type="AlphaFoldDB" id="A0A0N4TTF0"/>
<evidence type="ECO:0000313" key="3">
    <source>
        <dbReference type="Proteomes" id="UP000278627"/>
    </source>
</evidence>
<reference evidence="4" key="1">
    <citation type="submission" date="2017-02" db="UniProtKB">
        <authorList>
            <consortium name="WormBaseParasite"/>
        </authorList>
    </citation>
    <scope>IDENTIFICATION</scope>
</reference>
<sequence length="256" mass="28684">MCVKYFHYVPWASLFALIISLIGSIMFIILFDGALQGFSEQLNVLVPVGTFSKFRWLFIAITLLLIIAVIGFLFVGAAATTVSVRFHTKADIPDEQSFLIRVSTSPCILGLLSLVLSTLVIFWCAIVSINAVFASFYIVFITAIYSFCNMVDNQCFDFTVLLPAIVNRISNKKVDLKFCKDKKEALCAAENNQIWPFIGALSFCFLTLAGLVYFLMCMSANYTRIRSERRARKGEHYAMNQGTVDSNSFILTNMGK</sequence>
<feature type="transmembrane region" description="Helical" evidence="1">
    <location>
        <begin position="98"/>
        <end position="122"/>
    </location>
</feature>
<dbReference type="WBParaSite" id="BPAG_0001201301-mRNA-1">
    <property type="protein sequence ID" value="BPAG_0001201301-mRNA-1"/>
    <property type="gene ID" value="BPAG_0001201301"/>
</dbReference>
<dbReference type="InterPro" id="IPR001614">
    <property type="entry name" value="Myelin_PLP"/>
</dbReference>
<proteinExistence type="predicted"/>
<evidence type="ECO:0000313" key="4">
    <source>
        <dbReference type="WBParaSite" id="BPAG_0001201301-mRNA-1"/>
    </source>
</evidence>
<dbReference type="Proteomes" id="UP000278627">
    <property type="component" value="Unassembled WGS sequence"/>
</dbReference>
<keyword evidence="3" id="KW-1185">Reference proteome</keyword>
<dbReference type="PANTHER" id="PTHR11683:SF12">
    <property type="entry name" value="M6, ISOFORM F"/>
    <property type="match status" value="1"/>
</dbReference>
<feature type="transmembrane region" description="Helical" evidence="1">
    <location>
        <begin position="194"/>
        <end position="216"/>
    </location>
</feature>
<feature type="transmembrane region" description="Helical" evidence="1">
    <location>
        <begin position="56"/>
        <end position="78"/>
    </location>
</feature>
<gene>
    <name evidence="2" type="ORF">BPAG_LOCUS11975</name>
</gene>
<accession>A0A0N4TTF0</accession>
<evidence type="ECO:0000313" key="2">
    <source>
        <dbReference type="EMBL" id="VDN93161.1"/>
    </source>
</evidence>
<evidence type="ECO:0000256" key="1">
    <source>
        <dbReference type="SAM" id="Phobius"/>
    </source>
</evidence>
<keyword evidence="1" id="KW-1133">Transmembrane helix</keyword>
<reference evidence="2 3" key="2">
    <citation type="submission" date="2018-11" db="EMBL/GenBank/DDBJ databases">
        <authorList>
            <consortium name="Pathogen Informatics"/>
        </authorList>
    </citation>
    <scope>NUCLEOTIDE SEQUENCE [LARGE SCALE GENOMIC DNA]</scope>
</reference>
<keyword evidence="1" id="KW-0812">Transmembrane</keyword>
<feature type="transmembrane region" description="Helical" evidence="1">
    <location>
        <begin position="12"/>
        <end position="35"/>
    </location>
</feature>